<dbReference type="Pfam" id="PF02586">
    <property type="entry name" value="SRAP"/>
    <property type="match status" value="1"/>
</dbReference>
<dbReference type="GO" id="GO:0016829">
    <property type="term" value="F:lyase activity"/>
    <property type="evidence" value="ECO:0007669"/>
    <property type="project" value="UniProtKB-KW"/>
</dbReference>
<evidence type="ECO:0000256" key="2">
    <source>
        <dbReference type="ARBA" id="ARBA00022670"/>
    </source>
</evidence>
<dbReference type="SUPFAM" id="SSF143081">
    <property type="entry name" value="BB1717-like"/>
    <property type="match status" value="1"/>
</dbReference>
<evidence type="ECO:0000256" key="7">
    <source>
        <dbReference type="ARBA" id="ARBA00023239"/>
    </source>
</evidence>
<keyword evidence="5" id="KW-0190">Covalent protein-DNA linkage</keyword>
<dbReference type="InterPro" id="IPR003738">
    <property type="entry name" value="SRAP"/>
</dbReference>
<feature type="region of interest" description="Disordered" evidence="9">
    <location>
        <begin position="47"/>
        <end position="70"/>
    </location>
</feature>
<keyword evidence="2 8" id="KW-0645">Protease</keyword>
<keyword evidence="7" id="KW-0456">Lyase</keyword>
<dbReference type="PANTHER" id="PTHR13604:SF0">
    <property type="entry name" value="ABASIC SITE PROCESSING PROTEIN HMCES"/>
    <property type="match status" value="1"/>
</dbReference>
<keyword evidence="4 8" id="KW-0378">Hydrolase</keyword>
<gene>
    <name evidence="10" type="ORF">KILIM_058_00020</name>
</gene>
<dbReference type="EMBL" id="BAHD01000058">
    <property type="protein sequence ID" value="GAB97150.1"/>
    <property type="molecule type" value="Genomic_DNA"/>
</dbReference>
<comment type="similarity">
    <text evidence="1 8">Belongs to the SOS response-associated peptidase family.</text>
</comment>
<dbReference type="Gene3D" id="3.90.1680.10">
    <property type="entry name" value="SOS response associated peptidase-like"/>
    <property type="match status" value="1"/>
</dbReference>
<dbReference type="EC" id="3.4.-.-" evidence="8"/>
<protein>
    <recommendedName>
        <fullName evidence="8">Abasic site processing protein</fullName>
        <ecNumber evidence="8">3.4.-.-</ecNumber>
    </recommendedName>
</protein>
<evidence type="ECO:0000256" key="9">
    <source>
        <dbReference type="SAM" id="MobiDB-lite"/>
    </source>
</evidence>
<dbReference type="GO" id="GO:0008233">
    <property type="term" value="F:peptidase activity"/>
    <property type="evidence" value="ECO:0007669"/>
    <property type="project" value="UniProtKB-KW"/>
</dbReference>
<proteinExistence type="inferred from homology"/>
<dbReference type="GO" id="GO:0106300">
    <property type="term" value="P:protein-DNA covalent cross-linking repair"/>
    <property type="evidence" value="ECO:0007669"/>
    <property type="project" value="InterPro"/>
</dbReference>
<evidence type="ECO:0000313" key="10">
    <source>
        <dbReference type="EMBL" id="GAB97150.1"/>
    </source>
</evidence>
<evidence type="ECO:0000313" key="11">
    <source>
        <dbReference type="Proteomes" id="UP000008366"/>
    </source>
</evidence>
<name>K6WCZ4_9MICO</name>
<comment type="caution">
    <text evidence="10">The sequence shown here is derived from an EMBL/GenBank/DDBJ whole genome shotgun (WGS) entry which is preliminary data.</text>
</comment>
<dbReference type="Proteomes" id="UP000008366">
    <property type="component" value="Unassembled WGS sequence"/>
</dbReference>
<dbReference type="PANTHER" id="PTHR13604">
    <property type="entry name" value="DC12-RELATED"/>
    <property type="match status" value="1"/>
</dbReference>
<evidence type="ECO:0000256" key="1">
    <source>
        <dbReference type="ARBA" id="ARBA00008136"/>
    </source>
</evidence>
<evidence type="ECO:0000256" key="5">
    <source>
        <dbReference type="ARBA" id="ARBA00023124"/>
    </source>
</evidence>
<accession>K6WCZ4</accession>
<evidence type="ECO:0000256" key="3">
    <source>
        <dbReference type="ARBA" id="ARBA00022763"/>
    </source>
</evidence>
<keyword evidence="3" id="KW-0227">DNA damage</keyword>
<dbReference type="GO" id="GO:0003697">
    <property type="term" value="F:single-stranded DNA binding"/>
    <property type="evidence" value="ECO:0007669"/>
    <property type="project" value="InterPro"/>
</dbReference>
<reference evidence="10 11" key="1">
    <citation type="submission" date="2012-08" db="EMBL/GenBank/DDBJ databases">
        <title>Whole genome shotgun sequence of Kineosphaera limosa NBRC 100340.</title>
        <authorList>
            <person name="Yoshida I."/>
            <person name="Isaki S."/>
            <person name="Hosoyama A."/>
            <person name="Tsuchikane K."/>
            <person name="Katsumata H."/>
            <person name="Ando Y."/>
            <person name="Ohji S."/>
            <person name="Hamada M."/>
            <person name="Tamura T."/>
            <person name="Yamazoe A."/>
            <person name="Yamazaki S."/>
            <person name="Fujita N."/>
        </authorList>
    </citation>
    <scope>NUCLEOTIDE SEQUENCE [LARGE SCALE GENOMIC DNA]</scope>
    <source>
        <strain evidence="10 11">NBRC 100340</strain>
    </source>
</reference>
<keyword evidence="11" id="KW-1185">Reference proteome</keyword>
<evidence type="ECO:0000256" key="4">
    <source>
        <dbReference type="ARBA" id="ARBA00022801"/>
    </source>
</evidence>
<dbReference type="GO" id="GO:0006508">
    <property type="term" value="P:proteolysis"/>
    <property type="evidence" value="ECO:0007669"/>
    <property type="project" value="UniProtKB-KW"/>
</dbReference>
<sequence length="314" mass="33574">MPAPRTAMTGAPQARPLAWGAMCGRYAAASSSDELIEALEIDVDRTSDPVRSVLKSAQSPPAGDPDYNVAPSKNARVVVARRPRDQGDSVEASGGLAGQADAEGGQGRLQRQLRLLTWGLVPSWAKDPAVGARMTNARAETVFEKPAFRAAIASRRALVPADGWYEWQTSPVATDAKGKPRKQPFFMHRPDGVPITFAGLFEFWRDPGAERDDPLAWLTTFTIVTTAAEAGLERIHDRQPLVLDPDQWGAWLDPDAPAEQVQALVATQRPGRFAAYPVGRAVGNSRSNGPELLEPVGAADLVGVVDPATGEVLG</sequence>
<keyword evidence="6" id="KW-0238">DNA-binding</keyword>
<dbReference type="AlphaFoldDB" id="K6WCZ4"/>
<evidence type="ECO:0000256" key="6">
    <source>
        <dbReference type="ARBA" id="ARBA00023125"/>
    </source>
</evidence>
<feature type="region of interest" description="Disordered" evidence="9">
    <location>
        <begin position="82"/>
        <end position="105"/>
    </location>
</feature>
<evidence type="ECO:0000256" key="8">
    <source>
        <dbReference type="RuleBase" id="RU364100"/>
    </source>
</evidence>
<dbReference type="eggNOG" id="COG2135">
    <property type="taxonomic scope" value="Bacteria"/>
</dbReference>
<dbReference type="STRING" id="1184609.KILIM_058_00020"/>
<organism evidence="10 11">
    <name type="scientific">Kineosphaera limosa NBRC 100340</name>
    <dbReference type="NCBI Taxonomy" id="1184609"/>
    <lineage>
        <taxon>Bacteria</taxon>
        <taxon>Bacillati</taxon>
        <taxon>Actinomycetota</taxon>
        <taxon>Actinomycetes</taxon>
        <taxon>Micrococcales</taxon>
        <taxon>Dermatophilaceae</taxon>
        <taxon>Kineosphaera</taxon>
    </lineage>
</organism>
<dbReference type="InterPro" id="IPR036590">
    <property type="entry name" value="SRAP-like"/>
</dbReference>